<dbReference type="InterPro" id="IPR047995">
    <property type="entry name" value="Choice_anch_K"/>
</dbReference>
<evidence type="ECO:0000256" key="1">
    <source>
        <dbReference type="SAM" id="SignalP"/>
    </source>
</evidence>
<organism evidence="3 4">
    <name type="scientific">Aliterella atlantica CENA595</name>
    <dbReference type="NCBI Taxonomy" id="1618023"/>
    <lineage>
        <taxon>Bacteria</taxon>
        <taxon>Bacillati</taxon>
        <taxon>Cyanobacteriota</taxon>
        <taxon>Cyanophyceae</taxon>
        <taxon>Chroococcidiopsidales</taxon>
        <taxon>Aliterellaceae</taxon>
        <taxon>Aliterella</taxon>
    </lineage>
</organism>
<dbReference type="RefSeq" id="WP_045054308.1">
    <property type="nucleotide sequence ID" value="NZ_CAWMDP010000040.1"/>
</dbReference>
<evidence type="ECO:0000259" key="2">
    <source>
        <dbReference type="Pfam" id="PF07589"/>
    </source>
</evidence>
<proteinExistence type="predicted"/>
<feature type="signal peptide" evidence="1">
    <location>
        <begin position="1"/>
        <end position="26"/>
    </location>
</feature>
<evidence type="ECO:0000313" key="3">
    <source>
        <dbReference type="EMBL" id="KJH72181.1"/>
    </source>
</evidence>
<dbReference type="InterPro" id="IPR026374">
    <property type="entry name" value="Cyano_PEP"/>
</dbReference>
<sequence length="237" mass="24662">MDLRATALLAGLGVALTISQATPSTAQTFSGNSSGTFGTPNAGSYSNPVFSGVGTNTFNWGSPAGTPANELSFTGNSFSGELDSLFAVGDLTYFNGTVSSDTLVDSVPLDIALDFGQPDKASQVFRFDFSLFSTLNTGTDEENADFVTPINSFGDRSISFGGTEYTLQLTGFSQDGGNTIVDRFNVLENESTTAAIYGKITTKPVPEPSSVLGILALGALGGGSMLKRKQQKKAVKI</sequence>
<dbReference type="Pfam" id="PF07589">
    <property type="entry name" value="PEP-CTERM"/>
    <property type="match status" value="1"/>
</dbReference>
<feature type="chain" id="PRO_5002337362" description="Ice-binding protein C-terminal domain-containing protein" evidence="1">
    <location>
        <begin position="27"/>
        <end position="237"/>
    </location>
</feature>
<dbReference type="InterPro" id="IPR013424">
    <property type="entry name" value="Ice-binding_C"/>
</dbReference>
<feature type="domain" description="Ice-binding protein C-terminal" evidence="2">
    <location>
        <begin position="204"/>
        <end position="228"/>
    </location>
</feature>
<keyword evidence="1" id="KW-0732">Signal</keyword>
<reference evidence="3 4" key="1">
    <citation type="submission" date="2015-02" db="EMBL/GenBank/DDBJ databases">
        <title>Draft genome of a novel marine cyanobacterium (Chroococcales) isolated from South Atlantic Ocean.</title>
        <authorList>
            <person name="Rigonato J."/>
            <person name="Alvarenga D.O."/>
            <person name="Branco L.H."/>
            <person name="Varani A.M."/>
            <person name="Brandini F.P."/>
            <person name="Fiore M.F."/>
        </authorList>
    </citation>
    <scope>NUCLEOTIDE SEQUENCE [LARGE SCALE GENOMIC DNA]</scope>
    <source>
        <strain evidence="3 4">CENA595</strain>
    </source>
</reference>
<dbReference type="AlphaFoldDB" id="A0A0D8ZYA6"/>
<protein>
    <recommendedName>
        <fullName evidence="2">Ice-binding protein C-terminal domain-containing protein</fullName>
    </recommendedName>
</protein>
<evidence type="ECO:0000313" key="4">
    <source>
        <dbReference type="Proteomes" id="UP000032452"/>
    </source>
</evidence>
<comment type="caution">
    <text evidence="3">The sequence shown here is derived from an EMBL/GenBank/DDBJ whole genome shotgun (WGS) entry which is preliminary data.</text>
</comment>
<dbReference type="Proteomes" id="UP000032452">
    <property type="component" value="Unassembled WGS sequence"/>
</dbReference>
<keyword evidence="4" id="KW-1185">Reference proteome</keyword>
<dbReference type="NCBIfam" id="TIGR02595">
    <property type="entry name" value="PEP_CTERM"/>
    <property type="match status" value="1"/>
</dbReference>
<dbReference type="NCBIfam" id="NF038131">
    <property type="entry name" value="choice_anch_K"/>
    <property type="match status" value="1"/>
</dbReference>
<name>A0A0D8ZYA6_9CYAN</name>
<gene>
    <name evidence="3" type="ORF">UH38_08950</name>
</gene>
<dbReference type="STRING" id="1618023.UH38_08950"/>
<accession>A0A0D8ZYA6</accession>
<dbReference type="PATRIC" id="fig|1618023.3.peg.3528"/>
<dbReference type="EMBL" id="JYON01000007">
    <property type="protein sequence ID" value="KJH72181.1"/>
    <property type="molecule type" value="Genomic_DNA"/>
</dbReference>
<dbReference type="OrthoDB" id="508637at2"/>
<dbReference type="NCBIfam" id="TIGR04155">
    <property type="entry name" value="cyano_PEP"/>
    <property type="match status" value="1"/>
</dbReference>